<name>A0A9N9MQG4_9CUCU</name>
<keyword evidence="6" id="KW-1185">Reference proteome</keyword>
<reference evidence="5" key="1">
    <citation type="submission" date="2022-01" db="EMBL/GenBank/DDBJ databases">
        <authorList>
            <person name="King R."/>
        </authorList>
    </citation>
    <scope>NUCLEOTIDE SEQUENCE</scope>
</reference>
<dbReference type="InterPro" id="IPR043987">
    <property type="entry name" value="CCZ1/INTU/HSP4_longin_1"/>
</dbReference>
<feature type="domain" description="CCZ1/INTU second Longin" evidence="3">
    <location>
        <begin position="209"/>
        <end position="321"/>
    </location>
</feature>
<evidence type="ECO:0000259" key="4">
    <source>
        <dbReference type="Pfam" id="PF19033"/>
    </source>
</evidence>
<sequence>MGGMNKEIELQSFFIFNSAFGPKEGDLEGDQLKKILYYYPSTDNTRVQEDNVGLVEGIVQFTQTFNPSSPVSSLHTSKLRQLYFQPEPDFWVVLTLTLPIVTKVKENATSVEYLEEDLQDNVYEAALKQAYYMYRLFWGTFQNTLDKNDLDTLKLRMEIFFTAYLKSIKISNLDILTIFGGIQYLPLDRQTFLNIQCFVNFIESKWNYIAHTAFLYNEHIIWSGLEPNDMQMIYQYLTGTLLPANVETELQGGSMPRNTASPFISLHHGRFITGPTNLKQAKTIGKVPKVYLFSQGQVREYHLVVYRALSATVCFFIEGKTELALNDFKALDEFINPKLSSIVNDIAEYCSKQVVTPSSTPETPKFIYFNKLNLAYKSSVHLDNKHTGNVTCNKDSLRVMSDMKHTNSYLGLDGENIVKTTNDYWVFSKTSNLREFYIVLQQKNASLIGISEEVKRLCETELDRIFFHPM</sequence>
<evidence type="ECO:0000313" key="6">
    <source>
        <dbReference type="Proteomes" id="UP001152799"/>
    </source>
</evidence>
<protein>
    <recommendedName>
        <fullName evidence="7">Vacuolar fusion protein CCZ1 homolog</fullName>
    </recommendedName>
</protein>
<dbReference type="EMBL" id="OU892280">
    <property type="protein sequence ID" value="CAG9768042.1"/>
    <property type="molecule type" value="Genomic_DNA"/>
</dbReference>
<evidence type="ECO:0000313" key="5">
    <source>
        <dbReference type="EMBL" id="CAG9768042.1"/>
    </source>
</evidence>
<evidence type="ECO:0000259" key="2">
    <source>
        <dbReference type="Pfam" id="PF19031"/>
    </source>
</evidence>
<dbReference type="Pfam" id="PF19031">
    <property type="entry name" value="Intu_longin_1"/>
    <property type="match status" value="1"/>
</dbReference>
<feature type="domain" description="CCZ1/INTU/HSP4 first Longin" evidence="2">
    <location>
        <begin position="10"/>
        <end position="139"/>
    </location>
</feature>
<dbReference type="Pfam" id="PF19032">
    <property type="entry name" value="Intu_longin_2"/>
    <property type="match status" value="1"/>
</dbReference>
<dbReference type="Pfam" id="PF19033">
    <property type="entry name" value="Intu_longin_3"/>
    <property type="match status" value="1"/>
</dbReference>
<dbReference type="InterPro" id="IPR043988">
    <property type="entry name" value="CCZ1/INTU_longin_2"/>
</dbReference>
<dbReference type="GO" id="GO:0035658">
    <property type="term" value="C:Mon1-Ccz1 complex"/>
    <property type="evidence" value="ECO:0007669"/>
    <property type="project" value="InterPro"/>
</dbReference>
<dbReference type="GO" id="GO:0016192">
    <property type="term" value="P:vesicle-mediated transport"/>
    <property type="evidence" value="ECO:0007669"/>
    <property type="project" value="InterPro"/>
</dbReference>
<feature type="domain" description="CCZ1/INTU/HPS4 third Longin" evidence="4">
    <location>
        <begin position="362"/>
        <end position="457"/>
    </location>
</feature>
<comment type="similarity">
    <text evidence="1">Belongs to the CCZ1 family.</text>
</comment>
<gene>
    <name evidence="5" type="ORF">CEUTPL_LOCUS8593</name>
</gene>
<evidence type="ECO:0000259" key="3">
    <source>
        <dbReference type="Pfam" id="PF19032"/>
    </source>
</evidence>
<dbReference type="PANTHER" id="PTHR13056">
    <property type="entry name" value="VACUOLAR FUSION PROTEIN CCZ1 HOMOLOG-RELATED"/>
    <property type="match status" value="1"/>
</dbReference>
<proteinExistence type="inferred from homology"/>
<evidence type="ECO:0008006" key="7">
    <source>
        <dbReference type="Google" id="ProtNLM"/>
    </source>
</evidence>
<organism evidence="5 6">
    <name type="scientific">Ceutorhynchus assimilis</name>
    <name type="common">cabbage seed weevil</name>
    <dbReference type="NCBI Taxonomy" id="467358"/>
    <lineage>
        <taxon>Eukaryota</taxon>
        <taxon>Metazoa</taxon>
        <taxon>Ecdysozoa</taxon>
        <taxon>Arthropoda</taxon>
        <taxon>Hexapoda</taxon>
        <taxon>Insecta</taxon>
        <taxon>Pterygota</taxon>
        <taxon>Neoptera</taxon>
        <taxon>Endopterygota</taxon>
        <taxon>Coleoptera</taxon>
        <taxon>Polyphaga</taxon>
        <taxon>Cucujiformia</taxon>
        <taxon>Curculionidae</taxon>
        <taxon>Ceutorhynchinae</taxon>
        <taxon>Ceutorhynchus</taxon>
    </lineage>
</organism>
<dbReference type="InterPro" id="IPR043989">
    <property type="entry name" value="CCZ1/INTU/HSP4_longin_3"/>
</dbReference>
<dbReference type="PANTHER" id="PTHR13056:SF0">
    <property type="entry name" value="VACUOLAR FUSION PROTEIN CCZ1 HOMOLOG-RELATED"/>
    <property type="match status" value="1"/>
</dbReference>
<dbReference type="OrthoDB" id="240546at2759"/>
<dbReference type="AlphaFoldDB" id="A0A9N9MQG4"/>
<evidence type="ECO:0000256" key="1">
    <source>
        <dbReference type="ARBA" id="ARBA00005352"/>
    </source>
</evidence>
<accession>A0A9N9MQG4</accession>
<dbReference type="Proteomes" id="UP001152799">
    <property type="component" value="Chromosome 4"/>
</dbReference>
<dbReference type="InterPro" id="IPR013176">
    <property type="entry name" value="Ccz1"/>
</dbReference>